<proteinExistence type="predicted"/>
<evidence type="ECO:0000256" key="1">
    <source>
        <dbReference type="SAM" id="MobiDB-lite"/>
    </source>
</evidence>
<dbReference type="Gene3D" id="3.30.200.20">
    <property type="entry name" value="Phosphorylase Kinase, domain 1"/>
    <property type="match status" value="1"/>
</dbReference>
<protein>
    <recommendedName>
        <fullName evidence="2">Protein kinase domain-containing protein</fullName>
    </recommendedName>
</protein>
<gene>
    <name evidence="3" type="ORF">VSP0166_LOCUS12275</name>
</gene>
<feature type="region of interest" description="Disordered" evidence="1">
    <location>
        <begin position="267"/>
        <end position="298"/>
    </location>
</feature>
<dbReference type="EMBL" id="HBKP01017322">
    <property type="protein sequence ID" value="CAE2228866.1"/>
    <property type="molecule type" value="Transcribed_RNA"/>
</dbReference>
<sequence length="456" mass="51264">MSFGSVFATTHVDEVQYDPSHRYQKSATIIEENRLKRVYGAFDTETAVELAWTEYWGVSAAVLNSIEKQIPVLMEIDHPNIVTYHQAWVDKRQKKAVFITEAMPTIGKGCITTVRRFLARRVQMKSTVLQGWLQQVLQGLHFLHNMNPPLMHRDLHCDNIFIRTTVGLLKIGGLELGMFMRASHPAEFSGTPGYMPVELANDIFSEKSDIYSFGMCAMEMFTFKVPYAECKTSFRIFAKQQLGELPESINLVKDPVALDLIKRCLASPDQRPGPDETMQHPFFSGATDPEEHSDDSLQISQSCGVGGSIVEMNHPNGTRISVTMPEEFTTNQQFQTSTGVSISRLSMGSSASEKDESEEDILQEPAGQKVLCSPTIKCFTSAGICLRYFFKDIHTTNQLRNMIAEDIGSSSFELEYIDEDGDHIIVTKRTTIQELCEHAKSLYCKAGKRNMPQLTN</sequence>
<dbReference type="Gene3D" id="1.10.510.10">
    <property type="entry name" value="Transferase(Phosphotransferase) domain 1"/>
    <property type="match status" value="1"/>
</dbReference>
<evidence type="ECO:0000259" key="2">
    <source>
        <dbReference type="PROSITE" id="PS50011"/>
    </source>
</evidence>
<dbReference type="GO" id="GO:0005524">
    <property type="term" value="F:ATP binding"/>
    <property type="evidence" value="ECO:0007669"/>
    <property type="project" value="InterPro"/>
</dbReference>
<dbReference type="Pfam" id="PF00069">
    <property type="entry name" value="Pkinase"/>
    <property type="match status" value="1"/>
</dbReference>
<organism evidence="3">
    <name type="scientific">Vannella robusta</name>
    <dbReference type="NCBI Taxonomy" id="1487602"/>
    <lineage>
        <taxon>Eukaryota</taxon>
        <taxon>Amoebozoa</taxon>
        <taxon>Discosea</taxon>
        <taxon>Flabellinia</taxon>
        <taxon>Vannellidae</taxon>
        <taxon>Vannella</taxon>
    </lineage>
</organism>
<feature type="compositionally biased region" description="Polar residues" evidence="1">
    <location>
        <begin position="330"/>
        <end position="348"/>
    </location>
</feature>
<dbReference type="InterPro" id="IPR011009">
    <property type="entry name" value="Kinase-like_dom_sf"/>
</dbReference>
<dbReference type="PANTHER" id="PTHR13902">
    <property type="entry name" value="SERINE/THREONINE-PROTEIN KINASE WNK WITH NO LYSINE -RELATED"/>
    <property type="match status" value="1"/>
</dbReference>
<name>A0A7S4MLD2_9EUKA</name>
<dbReference type="PROSITE" id="PS50011">
    <property type="entry name" value="PROTEIN_KINASE_DOM"/>
    <property type="match status" value="1"/>
</dbReference>
<feature type="domain" description="Protein kinase" evidence="2">
    <location>
        <begin position="1"/>
        <end position="283"/>
    </location>
</feature>
<feature type="region of interest" description="Disordered" evidence="1">
    <location>
        <begin position="330"/>
        <end position="360"/>
    </location>
</feature>
<dbReference type="GO" id="GO:0004672">
    <property type="term" value="F:protein kinase activity"/>
    <property type="evidence" value="ECO:0007669"/>
    <property type="project" value="InterPro"/>
</dbReference>
<accession>A0A7S4MLD2</accession>
<evidence type="ECO:0000313" key="3">
    <source>
        <dbReference type="EMBL" id="CAE2228866.1"/>
    </source>
</evidence>
<reference evidence="3" key="1">
    <citation type="submission" date="2021-01" db="EMBL/GenBank/DDBJ databases">
        <authorList>
            <person name="Corre E."/>
            <person name="Pelletier E."/>
            <person name="Niang G."/>
            <person name="Scheremetjew M."/>
            <person name="Finn R."/>
            <person name="Kale V."/>
            <person name="Holt S."/>
            <person name="Cochrane G."/>
            <person name="Meng A."/>
            <person name="Brown T."/>
            <person name="Cohen L."/>
        </authorList>
    </citation>
    <scope>NUCLEOTIDE SEQUENCE</scope>
    <source>
        <strain evidence="3">DIVA3 518/3/11/1/6</strain>
    </source>
</reference>
<dbReference type="InterPro" id="IPR050588">
    <property type="entry name" value="WNK_Ser-Thr_kinase"/>
</dbReference>
<dbReference type="InterPro" id="IPR000719">
    <property type="entry name" value="Prot_kinase_dom"/>
</dbReference>
<dbReference type="SUPFAM" id="SSF54277">
    <property type="entry name" value="CAD &amp; PB1 domains"/>
    <property type="match status" value="1"/>
</dbReference>
<dbReference type="SUPFAM" id="SSF56112">
    <property type="entry name" value="Protein kinase-like (PK-like)"/>
    <property type="match status" value="1"/>
</dbReference>
<dbReference type="AlphaFoldDB" id="A0A7S4MLD2"/>